<feature type="domain" description="Integrase catalytic" evidence="2">
    <location>
        <begin position="106"/>
        <end position="282"/>
    </location>
</feature>
<dbReference type="SUPFAM" id="SSF53098">
    <property type="entry name" value="Ribonuclease H-like"/>
    <property type="match status" value="1"/>
</dbReference>
<dbReference type="EMBL" id="VFJB01000001">
    <property type="protein sequence ID" value="KAA0259349.1"/>
    <property type="molecule type" value="Genomic_DNA"/>
</dbReference>
<dbReference type="NCBIfam" id="NF033546">
    <property type="entry name" value="transpos_IS21"/>
    <property type="match status" value="1"/>
</dbReference>
<dbReference type="PANTHER" id="PTHR35004">
    <property type="entry name" value="TRANSPOSASE RV3428C-RELATED"/>
    <property type="match status" value="1"/>
</dbReference>
<name>A0A5A8F7G4_9BACT</name>
<dbReference type="Pfam" id="PF22483">
    <property type="entry name" value="Mu-transpos_C_2"/>
    <property type="match status" value="1"/>
</dbReference>
<organism evidence="3 4">
    <name type="scientific">Deferribacter autotrophicus</name>
    <dbReference type="NCBI Taxonomy" id="500465"/>
    <lineage>
        <taxon>Bacteria</taxon>
        <taxon>Pseudomonadati</taxon>
        <taxon>Deferribacterota</taxon>
        <taxon>Deferribacteres</taxon>
        <taxon>Deferribacterales</taxon>
        <taxon>Deferribacteraceae</taxon>
        <taxon>Deferribacter</taxon>
    </lineage>
</organism>
<dbReference type="PROSITE" id="PS50994">
    <property type="entry name" value="INTEGRASE"/>
    <property type="match status" value="1"/>
</dbReference>
<evidence type="ECO:0000256" key="1">
    <source>
        <dbReference type="ARBA" id="ARBA00009277"/>
    </source>
</evidence>
<gene>
    <name evidence="3" type="ORF">FHQ18_00285</name>
</gene>
<reference evidence="3 4" key="1">
    <citation type="submission" date="2019-06" db="EMBL/GenBank/DDBJ databases">
        <title>Genomic insights into carbon and energy metabolism of Deferribacter autotrophicus revealed new metabolic traits in the phylum Deferribacteres.</title>
        <authorList>
            <person name="Slobodkin A.I."/>
            <person name="Slobodkina G.B."/>
            <person name="Allioux M."/>
            <person name="Alain K."/>
            <person name="Jebbar M."/>
            <person name="Shadrin V."/>
            <person name="Kublanov I.V."/>
            <person name="Toshchakov S.V."/>
            <person name="Bonch-Osmolovskaya E.A."/>
        </authorList>
    </citation>
    <scope>NUCLEOTIDE SEQUENCE [LARGE SCALE GENOMIC DNA]</scope>
    <source>
        <strain evidence="3 4">SL50</strain>
    </source>
</reference>
<evidence type="ECO:0000259" key="2">
    <source>
        <dbReference type="PROSITE" id="PS50994"/>
    </source>
</evidence>
<dbReference type="InterPro" id="IPR012337">
    <property type="entry name" value="RNaseH-like_sf"/>
</dbReference>
<accession>A0A5A8F7G4</accession>
<proteinExistence type="inferred from homology"/>
<dbReference type="InterPro" id="IPR036397">
    <property type="entry name" value="RNaseH_sf"/>
</dbReference>
<dbReference type="AlphaFoldDB" id="A0A5A8F7G4"/>
<dbReference type="Gene3D" id="3.30.420.10">
    <property type="entry name" value="Ribonuclease H-like superfamily/Ribonuclease H"/>
    <property type="match status" value="1"/>
</dbReference>
<dbReference type="Pfam" id="PF00665">
    <property type="entry name" value="rve"/>
    <property type="match status" value="1"/>
</dbReference>
<dbReference type="Gene3D" id="1.10.10.60">
    <property type="entry name" value="Homeodomain-like"/>
    <property type="match status" value="1"/>
</dbReference>
<sequence>MYYTVKTLLSQGKNISEISRELGIDRKTVRKIRDKVKDGKVETPKFSRVSVLEAYKEEIIEYLSEGLTAVLIHQKLTRDHDLSVSYSCVKKYVRKLKGPDGIYVPLISPPGEEAQVDFGYIGYFYDKSVKKKVKCWIFCMVLSHSRYKYYEIVRSQDVETFLRCHINAFEYFGGIPRVIKIDNLKSGVLKANFYEPVIQKEYAAMLEYYGSSSFACKVRYPQEKGKVESGIKYVKNNFFKSIKERDLDKVKIILRDWQENICNKKIHGTTRKVPYEQFMEKEKSCLLSIPGKRYEVYEVSERIVNRYSHITYKYNYYSVPYKYVGSKVNIRSNGSILKIYNEKFEEIAVHTVSKLTGEFITNKAHNPKLTQSDYKRKSLEIGLNTLEFYERLKGEKPRHYHRMMQGIFSLLKVYDREIIDLACKRANKHNSISYLSVKKICESGIYSISEPEESVKCSGYGHNLQIYDEILNGRIN</sequence>
<dbReference type="GO" id="GO:0015074">
    <property type="term" value="P:DNA integration"/>
    <property type="evidence" value="ECO:0007669"/>
    <property type="project" value="InterPro"/>
</dbReference>
<dbReference type="RefSeq" id="WP_149265170.1">
    <property type="nucleotide sequence ID" value="NZ_VFJB01000001.1"/>
</dbReference>
<dbReference type="InterPro" id="IPR054353">
    <property type="entry name" value="IstA-like_C"/>
</dbReference>
<dbReference type="Proteomes" id="UP000322876">
    <property type="component" value="Unassembled WGS sequence"/>
</dbReference>
<evidence type="ECO:0000313" key="3">
    <source>
        <dbReference type="EMBL" id="KAA0259349.1"/>
    </source>
</evidence>
<keyword evidence="4" id="KW-1185">Reference proteome</keyword>
<dbReference type="InterPro" id="IPR001584">
    <property type="entry name" value="Integrase_cat-core"/>
</dbReference>
<comment type="caution">
    <text evidence="3">The sequence shown here is derived from an EMBL/GenBank/DDBJ whole genome shotgun (WGS) entry which is preliminary data.</text>
</comment>
<dbReference type="GO" id="GO:0003676">
    <property type="term" value="F:nucleic acid binding"/>
    <property type="evidence" value="ECO:0007669"/>
    <property type="project" value="InterPro"/>
</dbReference>
<dbReference type="OrthoDB" id="2065409at2"/>
<dbReference type="InterPro" id="IPR009057">
    <property type="entry name" value="Homeodomain-like_sf"/>
</dbReference>
<evidence type="ECO:0000313" key="4">
    <source>
        <dbReference type="Proteomes" id="UP000322876"/>
    </source>
</evidence>
<comment type="similarity">
    <text evidence="1">Belongs to the transposase IS21/IS408/IS1162 family.</text>
</comment>
<dbReference type="SUPFAM" id="SSF46689">
    <property type="entry name" value="Homeodomain-like"/>
    <property type="match status" value="1"/>
</dbReference>
<protein>
    <submittedName>
        <fullName evidence="3">IS21 family transposase</fullName>
    </submittedName>
</protein>